<protein>
    <submittedName>
        <fullName evidence="1">Uncharacterized protein</fullName>
    </submittedName>
</protein>
<dbReference type="Proteomes" id="UP000050525">
    <property type="component" value="Unassembled WGS sequence"/>
</dbReference>
<name>A0A151MYE2_ALLMI</name>
<evidence type="ECO:0000313" key="2">
    <source>
        <dbReference type="Proteomes" id="UP000050525"/>
    </source>
</evidence>
<reference evidence="1 2" key="1">
    <citation type="journal article" date="2012" name="Genome Biol.">
        <title>Sequencing three crocodilian genomes to illuminate the evolution of archosaurs and amniotes.</title>
        <authorList>
            <person name="St John J.A."/>
            <person name="Braun E.L."/>
            <person name="Isberg S.R."/>
            <person name="Miles L.G."/>
            <person name="Chong A.Y."/>
            <person name="Gongora J."/>
            <person name="Dalzell P."/>
            <person name="Moran C."/>
            <person name="Bed'hom B."/>
            <person name="Abzhanov A."/>
            <person name="Burgess S.C."/>
            <person name="Cooksey A.M."/>
            <person name="Castoe T.A."/>
            <person name="Crawford N.G."/>
            <person name="Densmore L.D."/>
            <person name="Drew J.C."/>
            <person name="Edwards S.V."/>
            <person name="Faircloth B.C."/>
            <person name="Fujita M.K."/>
            <person name="Greenwold M.J."/>
            <person name="Hoffmann F.G."/>
            <person name="Howard J.M."/>
            <person name="Iguchi T."/>
            <person name="Janes D.E."/>
            <person name="Khan S.Y."/>
            <person name="Kohno S."/>
            <person name="de Koning A.J."/>
            <person name="Lance S.L."/>
            <person name="McCarthy F.M."/>
            <person name="McCormack J.E."/>
            <person name="Merchant M.E."/>
            <person name="Peterson D.G."/>
            <person name="Pollock D.D."/>
            <person name="Pourmand N."/>
            <person name="Raney B.J."/>
            <person name="Roessler K.A."/>
            <person name="Sanford J.R."/>
            <person name="Sawyer R.H."/>
            <person name="Schmidt C.J."/>
            <person name="Triplett E.W."/>
            <person name="Tuberville T.D."/>
            <person name="Venegas-Anaya M."/>
            <person name="Howard J.T."/>
            <person name="Jarvis E.D."/>
            <person name="Guillette L.J.Jr."/>
            <person name="Glenn T.C."/>
            <person name="Green R.E."/>
            <person name="Ray D.A."/>
        </authorList>
    </citation>
    <scope>NUCLEOTIDE SEQUENCE [LARGE SCALE GENOMIC DNA]</scope>
    <source>
        <strain evidence="1">KSC_2009_1</strain>
    </source>
</reference>
<gene>
    <name evidence="1" type="ORF">Y1Q_0022369</name>
</gene>
<dbReference type="AlphaFoldDB" id="A0A151MYE2"/>
<organism evidence="1 2">
    <name type="scientific">Alligator mississippiensis</name>
    <name type="common">American alligator</name>
    <dbReference type="NCBI Taxonomy" id="8496"/>
    <lineage>
        <taxon>Eukaryota</taxon>
        <taxon>Metazoa</taxon>
        <taxon>Chordata</taxon>
        <taxon>Craniata</taxon>
        <taxon>Vertebrata</taxon>
        <taxon>Euteleostomi</taxon>
        <taxon>Archelosauria</taxon>
        <taxon>Archosauria</taxon>
        <taxon>Crocodylia</taxon>
        <taxon>Alligatoridae</taxon>
        <taxon>Alligatorinae</taxon>
        <taxon>Alligator</taxon>
    </lineage>
</organism>
<keyword evidence="2" id="KW-1185">Reference proteome</keyword>
<dbReference type="EMBL" id="AKHW03004636">
    <property type="protein sequence ID" value="KYO29583.1"/>
    <property type="molecule type" value="Genomic_DNA"/>
</dbReference>
<evidence type="ECO:0000313" key="1">
    <source>
        <dbReference type="EMBL" id="KYO29583.1"/>
    </source>
</evidence>
<sequence>MSADTWLAWDREDLFDMAVVFKMPSDNAGPAVPDDMGVDTAAGASGPKKQSSLFNNIPNALAKVRSLVSRCLPHPWKFRKIAPEIILQC</sequence>
<comment type="caution">
    <text evidence="1">The sequence shown here is derived from an EMBL/GenBank/DDBJ whole genome shotgun (WGS) entry which is preliminary data.</text>
</comment>
<accession>A0A151MYE2</accession>
<proteinExistence type="predicted"/>